<proteinExistence type="predicted"/>
<name>A0A1Y3Y4V9_9BACT</name>
<dbReference type="EMBL" id="QRYC01000020">
    <property type="protein sequence ID" value="RGU55168.1"/>
    <property type="molecule type" value="Genomic_DNA"/>
</dbReference>
<sequence>MLKVIGMTNDLLYLLLRASINASLSDRDAFIEKVSKIIEQQTHKDPEAARRLSDHIAGAMEGLNSTLLLRQLFTPRRDKKLTQTLDQLTTAVEKLNALLEDSSFPPQPSKPEEQ</sequence>
<organism evidence="1 2">
    <name type="scientific">Odoribacter splanchnicus</name>
    <dbReference type="NCBI Taxonomy" id="28118"/>
    <lineage>
        <taxon>Bacteria</taxon>
        <taxon>Pseudomonadati</taxon>
        <taxon>Bacteroidota</taxon>
        <taxon>Bacteroidia</taxon>
        <taxon>Bacteroidales</taxon>
        <taxon>Odoribacteraceae</taxon>
        <taxon>Odoribacter</taxon>
    </lineage>
</organism>
<evidence type="ECO:0000313" key="2">
    <source>
        <dbReference type="Proteomes" id="UP000284243"/>
    </source>
</evidence>
<dbReference type="AlphaFoldDB" id="A0A1Y3Y4V9"/>
<accession>A0A1Y3Y4V9</accession>
<comment type="caution">
    <text evidence="1">The sequence shown here is derived from an EMBL/GenBank/DDBJ whole genome shotgun (WGS) entry which is preliminary data.</text>
</comment>
<protein>
    <submittedName>
        <fullName evidence="1">Uncharacterized protein</fullName>
    </submittedName>
</protein>
<reference evidence="1 2" key="1">
    <citation type="submission" date="2018-08" db="EMBL/GenBank/DDBJ databases">
        <title>A genome reference for cultivated species of the human gut microbiota.</title>
        <authorList>
            <person name="Zou Y."/>
            <person name="Xue W."/>
            <person name="Luo G."/>
        </authorList>
    </citation>
    <scope>NUCLEOTIDE SEQUENCE [LARGE SCALE GENOMIC DNA]</scope>
    <source>
        <strain evidence="1 2">AF16-14</strain>
    </source>
</reference>
<dbReference type="Proteomes" id="UP000284243">
    <property type="component" value="Unassembled WGS sequence"/>
</dbReference>
<gene>
    <name evidence="1" type="ORF">DWW57_13230</name>
</gene>
<evidence type="ECO:0000313" key="1">
    <source>
        <dbReference type="EMBL" id="RGU55168.1"/>
    </source>
</evidence>